<keyword evidence="4 7" id="KW-0862">Zinc</keyword>
<evidence type="ECO:0000256" key="6">
    <source>
        <dbReference type="ARBA" id="ARBA00023204"/>
    </source>
</evidence>
<dbReference type="STRING" id="1318617.MGM1_1350"/>
<dbReference type="GO" id="GO:0006281">
    <property type="term" value="P:DNA repair"/>
    <property type="evidence" value="ECO:0007669"/>
    <property type="project" value="UniProtKB-UniRule"/>
</dbReference>
<evidence type="ECO:0000256" key="7">
    <source>
        <dbReference type="HAMAP-Rule" id="MF_00017"/>
    </source>
</evidence>
<dbReference type="EMBL" id="CP007711">
    <property type="protein sequence ID" value="AIV03522.1"/>
    <property type="molecule type" value="Genomic_DNA"/>
</dbReference>
<keyword evidence="6 7" id="KW-0234">DNA repair</keyword>
<dbReference type="InterPro" id="IPR000093">
    <property type="entry name" value="DNA_Rcmb_RecR"/>
</dbReference>
<evidence type="ECO:0000259" key="8">
    <source>
        <dbReference type="PROSITE" id="PS50880"/>
    </source>
</evidence>
<dbReference type="Gene3D" id="1.10.8.420">
    <property type="entry name" value="RecR Domain 1"/>
    <property type="match status" value="1"/>
</dbReference>
<dbReference type="InterPro" id="IPR006171">
    <property type="entry name" value="TOPRIM_dom"/>
</dbReference>
<dbReference type="Proteomes" id="UP000030066">
    <property type="component" value="Chromosome"/>
</dbReference>
<dbReference type="GO" id="GO:0008270">
    <property type="term" value="F:zinc ion binding"/>
    <property type="evidence" value="ECO:0007669"/>
    <property type="project" value="UniProtKB-KW"/>
</dbReference>
<keyword evidence="2 7" id="KW-0227">DNA damage</keyword>
<dbReference type="SUPFAM" id="SSF111304">
    <property type="entry name" value="Recombination protein RecR"/>
    <property type="match status" value="1"/>
</dbReference>
<proteinExistence type="inferred from homology"/>
<dbReference type="PANTHER" id="PTHR30446">
    <property type="entry name" value="RECOMBINATION PROTEIN RECR"/>
    <property type="match status" value="1"/>
</dbReference>
<feature type="zinc finger region" description="C4-type" evidence="7">
    <location>
        <begin position="57"/>
        <end position="72"/>
    </location>
</feature>
<dbReference type="InterPro" id="IPR023627">
    <property type="entry name" value="Rcmb_RecR"/>
</dbReference>
<keyword evidence="3 7" id="KW-0863">Zinc-finger</keyword>
<dbReference type="Pfam" id="PF21175">
    <property type="entry name" value="RecR_C"/>
    <property type="match status" value="1"/>
</dbReference>
<dbReference type="GO" id="GO:0006310">
    <property type="term" value="P:DNA recombination"/>
    <property type="evidence" value="ECO:0007669"/>
    <property type="project" value="UniProtKB-UniRule"/>
</dbReference>
<dbReference type="KEGG" id="mgj:MGM1_1350"/>
<dbReference type="PROSITE" id="PS01300">
    <property type="entry name" value="RECR"/>
    <property type="match status" value="1"/>
</dbReference>
<dbReference type="HOGENOM" id="CLU_060739_1_1_14"/>
<dbReference type="PANTHER" id="PTHR30446:SF0">
    <property type="entry name" value="RECOMBINATION PROTEIN RECR"/>
    <property type="match status" value="1"/>
</dbReference>
<evidence type="ECO:0000256" key="1">
    <source>
        <dbReference type="ARBA" id="ARBA00022723"/>
    </source>
</evidence>
<dbReference type="eggNOG" id="COG0353">
    <property type="taxonomic scope" value="Bacteria"/>
</dbReference>
<feature type="domain" description="Toprim" evidence="8">
    <location>
        <begin position="80"/>
        <end position="178"/>
    </location>
</feature>
<dbReference type="NCBIfam" id="TIGR00615">
    <property type="entry name" value="recR"/>
    <property type="match status" value="1"/>
</dbReference>
<sequence>MLVIKEIEDLINTLKSLPNITSKQAEKIVYYLLNSDDDFVSSLINNIKDLRKNLQFCNQCNTISLTPICQICSNKARNQNQLCIVATSNDVDKIEATNSYSGLYFVLHQEISVKSKTPLNQNLTSKLLNLINKKDIKEIIIATNWTPDGEATAIFLKELIKHRIGNKVNIFRLAVGLPINSALNYADNETLTHALKNKTQY</sequence>
<evidence type="ECO:0000256" key="2">
    <source>
        <dbReference type="ARBA" id="ARBA00022763"/>
    </source>
</evidence>
<dbReference type="InterPro" id="IPR015967">
    <property type="entry name" value="Rcmb_RecR_Znf"/>
</dbReference>
<dbReference type="Pfam" id="PF13662">
    <property type="entry name" value="Toprim_4"/>
    <property type="match status" value="1"/>
</dbReference>
<protein>
    <recommendedName>
        <fullName evidence="7">Recombination protein RecR</fullName>
    </recommendedName>
</protein>
<evidence type="ECO:0000256" key="3">
    <source>
        <dbReference type="ARBA" id="ARBA00022771"/>
    </source>
</evidence>
<dbReference type="AlphaFoldDB" id="A0A097SSE3"/>
<accession>A0A097SSE3</accession>
<comment type="function">
    <text evidence="7">May play a role in DNA repair. It seems to be involved in an RecBC-independent recombinational process of DNA repair. It may act with RecF and RecO.</text>
</comment>
<keyword evidence="10" id="KW-1185">Reference proteome</keyword>
<dbReference type="HAMAP" id="MF_00017">
    <property type="entry name" value="RecR"/>
    <property type="match status" value="1"/>
</dbReference>
<keyword evidence="5 7" id="KW-0233">DNA recombination</keyword>
<reference evidence="9 10" key="1">
    <citation type="journal article" date="2014" name="PLoS ONE">
        <title>An emerging Mycoplasma associated with trichomoniasis, vaginal infection and disease.</title>
        <authorList>
            <consortium name="Vaginal Microbiome Consortium"/>
            <person name="Fettweis J.M."/>
            <person name="Serrano M.G."/>
            <person name="Huang B."/>
            <person name="Brooks J.P."/>
            <person name="Glascock A.L."/>
            <person name="Sheth N.U."/>
            <person name="Strauss J.F.III."/>
            <person name="Jefferson K.K."/>
            <person name="Buck G.A."/>
        </authorList>
    </citation>
    <scope>NUCLEOTIDE SEQUENCE [LARGE SCALE GENOMIC DNA]</scope>
    <source>
        <strain evidence="9 10">VCU_M1</strain>
    </source>
</reference>
<evidence type="ECO:0000313" key="9">
    <source>
        <dbReference type="EMBL" id="AIV03522.1"/>
    </source>
</evidence>
<evidence type="ECO:0000313" key="10">
    <source>
        <dbReference type="Proteomes" id="UP000030066"/>
    </source>
</evidence>
<evidence type="ECO:0000256" key="5">
    <source>
        <dbReference type="ARBA" id="ARBA00023172"/>
    </source>
</evidence>
<gene>
    <name evidence="7 9" type="primary">recR</name>
    <name evidence="9" type="ORF">MGM1_1350</name>
</gene>
<organism evidence="9 10">
    <name type="scientific">Candidatus Malacoplasma girerdii</name>
    <dbReference type="NCBI Taxonomy" id="1318617"/>
    <lineage>
        <taxon>Bacteria</taxon>
        <taxon>Bacillati</taxon>
        <taxon>Mycoplasmatota</taxon>
        <taxon>Mycoplasmoidales</taxon>
        <taxon>Mycoplasmoidaceae</taxon>
        <taxon>Malacoplasma</taxon>
    </lineage>
</organism>
<keyword evidence="1 7" id="KW-0479">Metal-binding</keyword>
<dbReference type="PROSITE" id="PS50880">
    <property type="entry name" value="TOPRIM"/>
    <property type="match status" value="1"/>
</dbReference>
<name>A0A097SSE3_9BACT</name>
<evidence type="ECO:0000256" key="4">
    <source>
        <dbReference type="ARBA" id="ARBA00022833"/>
    </source>
</evidence>
<comment type="similarity">
    <text evidence="7">Belongs to the RecR family.</text>
</comment>
<dbReference type="Gene3D" id="3.40.1360.10">
    <property type="match status" value="1"/>
</dbReference>
<dbReference type="GO" id="GO:0003677">
    <property type="term" value="F:DNA binding"/>
    <property type="evidence" value="ECO:0007669"/>
    <property type="project" value="UniProtKB-UniRule"/>
</dbReference>